<protein>
    <submittedName>
        <fullName evidence="1">Chromosome 2, complete genome</fullName>
    </submittedName>
</protein>
<dbReference type="VEuPathDB" id="FungiDB:FGRAMPH1_01G11833"/>
<dbReference type="EMBL" id="HG970333">
    <property type="protein sequence ID" value="CEF77719.1"/>
    <property type="molecule type" value="Genomic_DNA"/>
</dbReference>
<dbReference type="EnsemblFungi" id="CEF77719">
    <property type="protein sequence ID" value="CEF77719"/>
    <property type="gene ID" value="FGRRES_12535"/>
</dbReference>
<evidence type="ECO:0000313" key="1">
    <source>
        <dbReference type="EMBL" id="CEF77719.1"/>
    </source>
</evidence>
<gene>
    <name evidence="1" type="ORF">FGRAMPH1_01T11833</name>
</gene>
<sequence length="92" mass="10289">MIENMAYQPIYTHWISKDVVSSQSRLEAACEAIFPRDGSGKRTCELIVDPVERPGYVKINSLSREPSNLMVELRARGGDNGLEPEIKVEPQA</sequence>
<dbReference type="KEGG" id="fgr:FGSG_12535"/>
<name>I1S6R2_GIBZE</name>
<dbReference type="HOGENOM" id="CLU_2469191_0_0_1"/>
<evidence type="ECO:0000313" key="3">
    <source>
        <dbReference type="Proteomes" id="UP000070720"/>
    </source>
</evidence>
<dbReference type="OrthoDB" id="4984192at2759"/>
<keyword evidence="3" id="KW-1185">Reference proteome</keyword>
<dbReference type="RefSeq" id="XP_011322782.1">
    <property type="nucleotide sequence ID" value="XM_011324480.1"/>
</dbReference>
<reference key="3">
    <citation type="submission" date="2014-02" db="EMBL/GenBank/DDBJ databases">
        <title>A revised Fusarium graminearum genomic reference sequence using whole shotgun re-sequencing.</title>
        <authorList>
            <person name="King R."/>
            <person name="Urban M."/>
            <person name="Hassani-Pak K."/>
            <person name="Hammond-Kosack K."/>
        </authorList>
    </citation>
    <scope>NUCLEOTIDE SEQUENCE</scope>
    <source>
        <strain>PH-1</strain>
    </source>
</reference>
<dbReference type="AlphaFoldDB" id="I1S6R2"/>
<evidence type="ECO:0000313" key="2">
    <source>
        <dbReference type="EnsemblFungi" id="CEF77719"/>
    </source>
</evidence>
<reference evidence="2 3" key="2">
    <citation type="journal article" date="2010" name="Nature">
        <title>Comparative genomics reveals mobile pathogenicity chromosomes in Fusarium.</title>
        <authorList>
            <person name="Ma L.J."/>
            <person name="van der Does H.C."/>
            <person name="Borkovich K.A."/>
            <person name="Coleman J.J."/>
            <person name="Daboussi M.J."/>
            <person name="Di Pietro A."/>
            <person name="Dufresne M."/>
            <person name="Freitag M."/>
            <person name="Grabherr M."/>
            <person name="Henrissat B."/>
            <person name="Houterman P.M."/>
            <person name="Kang S."/>
            <person name="Shim W.B."/>
            <person name="Woloshuk C."/>
            <person name="Xie X."/>
            <person name="Xu J.R."/>
            <person name="Antoniw J."/>
            <person name="Baker S.E."/>
            <person name="Bluhm B.H."/>
            <person name="Breakspear A."/>
            <person name="Brown D.W."/>
            <person name="Butchko R.A."/>
            <person name="Chapman S."/>
            <person name="Coulson R."/>
            <person name="Coutinho P.M."/>
            <person name="Danchin E.G."/>
            <person name="Diener A."/>
            <person name="Gale L.R."/>
            <person name="Gardiner D.M."/>
            <person name="Goff S."/>
            <person name="Hammond-Kosack K.E."/>
            <person name="Hilburn K."/>
            <person name="Hua-Van A."/>
            <person name="Jonkers W."/>
            <person name="Kazan K."/>
            <person name="Kodira C.D."/>
            <person name="Koehrsen M."/>
            <person name="Kumar L."/>
            <person name="Lee Y.H."/>
            <person name="Li L."/>
            <person name="Manners J.M."/>
            <person name="Miranda-Saavedra D."/>
            <person name="Mukherjee M."/>
            <person name="Park G."/>
            <person name="Park J."/>
            <person name="Park S.Y."/>
            <person name="Proctor R.H."/>
            <person name="Regev A."/>
            <person name="Ruiz-Roldan M.C."/>
            <person name="Sain D."/>
            <person name="Sakthikumar S."/>
            <person name="Sykes S."/>
            <person name="Schwartz D.C."/>
            <person name="Turgeon B.G."/>
            <person name="Wapinski I."/>
            <person name="Yoder O."/>
            <person name="Young S."/>
            <person name="Zeng Q."/>
            <person name="Zhou S."/>
            <person name="Galagan J."/>
            <person name="Cuomo C.A."/>
            <person name="Kistler H.C."/>
            <person name="Rep M."/>
        </authorList>
    </citation>
    <scope>GENOME REANNOTATION</scope>
    <source>
        <strain evidence="3">ATCC MYA-4620 / CBS 123657 / FGSC 9075 / NRRL 31084 / PH-1</strain>
        <strain evidence="2">PH-1 / ATCC MYA-4620 / FGSC 9075 / NRRL 31084</strain>
    </source>
</reference>
<dbReference type="Proteomes" id="UP000070720">
    <property type="component" value="Chromosome 2"/>
</dbReference>
<reference evidence="2" key="5">
    <citation type="submission" date="2017-01" db="UniProtKB">
        <authorList>
            <consortium name="EnsemblFungi"/>
        </authorList>
    </citation>
    <scope>IDENTIFICATION</scope>
    <source>
        <strain evidence="2">PH-1 / ATCC MYA-4620 / FGSC 9075 / NRRL 31084</strain>
    </source>
</reference>
<accession>I1S6R2</accession>
<organism evidence="1 3">
    <name type="scientific">Gibberella zeae (strain ATCC MYA-4620 / CBS 123657 / FGSC 9075 / NRRL 31084 / PH-1)</name>
    <name type="common">Wheat head blight fungus</name>
    <name type="synonym">Fusarium graminearum</name>
    <dbReference type="NCBI Taxonomy" id="229533"/>
    <lineage>
        <taxon>Eukaryota</taxon>
        <taxon>Fungi</taxon>
        <taxon>Dikarya</taxon>
        <taxon>Ascomycota</taxon>
        <taxon>Pezizomycotina</taxon>
        <taxon>Sordariomycetes</taxon>
        <taxon>Hypocreomycetidae</taxon>
        <taxon>Hypocreales</taxon>
        <taxon>Nectriaceae</taxon>
        <taxon>Fusarium</taxon>
    </lineage>
</organism>
<dbReference type="InParanoid" id="I1S6R2"/>
<reference evidence="2 3" key="1">
    <citation type="journal article" date="2007" name="Science">
        <title>The Fusarium graminearum genome reveals a link between localized polymorphism and pathogen specialization.</title>
        <authorList>
            <person name="Cuomo C.A."/>
            <person name="Gueldener U."/>
            <person name="Xu J.-R."/>
            <person name="Trail F."/>
            <person name="Turgeon B.G."/>
            <person name="Di Pietro A."/>
            <person name="Walton J.D."/>
            <person name="Ma L.-J."/>
            <person name="Baker S.E."/>
            <person name="Rep M."/>
            <person name="Adam G."/>
            <person name="Antoniw J."/>
            <person name="Baldwin T."/>
            <person name="Calvo S.E."/>
            <person name="Chang Y.-L."/>
            <person name="DeCaprio D."/>
            <person name="Gale L.R."/>
            <person name="Gnerre S."/>
            <person name="Goswami R.S."/>
            <person name="Hammond-Kosack K."/>
            <person name="Harris L.J."/>
            <person name="Hilburn K."/>
            <person name="Kennell J.C."/>
            <person name="Kroken S."/>
            <person name="Magnuson J.K."/>
            <person name="Mannhaupt G."/>
            <person name="Mauceli E.W."/>
            <person name="Mewes H.-W."/>
            <person name="Mitterbauer R."/>
            <person name="Muehlbauer G."/>
            <person name="Muensterkoetter M."/>
            <person name="Nelson D."/>
            <person name="O'Donnell K."/>
            <person name="Ouellet T."/>
            <person name="Qi W."/>
            <person name="Quesneville H."/>
            <person name="Roncero M.I.G."/>
            <person name="Seong K.-Y."/>
            <person name="Tetko I.V."/>
            <person name="Urban M."/>
            <person name="Waalwijk C."/>
            <person name="Ward T.J."/>
            <person name="Yao J."/>
            <person name="Birren B.W."/>
            <person name="Kistler H.C."/>
        </authorList>
    </citation>
    <scope>NUCLEOTIDE SEQUENCE [LARGE SCALE GENOMIC DNA]</scope>
    <source>
        <strain evidence="3">ATCC MYA-4620 / CBS 123657 / FGSC 9075 / NRRL 31084 / PH-1</strain>
        <strain evidence="2">PH-1 / ATCC MYA-4620 / FGSC 9075 / NRRL 31084</strain>
    </source>
</reference>
<reference evidence="1 3" key="4">
    <citation type="journal article" date="2015" name="BMC Genomics">
        <title>The completed genome sequence of the pathogenic ascomycete fungus Fusarium graminearum.</title>
        <authorList>
            <person name="King R."/>
            <person name="Urban M."/>
            <person name="Hammond-Kosack M.C."/>
            <person name="Hassani-Pak K."/>
            <person name="Hammond-Kosack K.E."/>
        </authorList>
    </citation>
    <scope>NUCLEOTIDE SEQUENCE [LARGE SCALE GENOMIC DNA]</scope>
    <source>
        <strain evidence="3">ATCC MYA-4620 / CBS 123657 / FGSC 9075 / NRRL 31084 / PH-1</strain>
        <strain evidence="1">PH-1</strain>
    </source>
</reference>
<proteinExistence type="predicted"/>